<accession>A0ABR6YGZ8</accession>
<organism evidence="2 3">
    <name type="scientific">Undibacterium flavidum</name>
    <dbReference type="NCBI Taxonomy" id="2762297"/>
    <lineage>
        <taxon>Bacteria</taxon>
        <taxon>Pseudomonadati</taxon>
        <taxon>Pseudomonadota</taxon>
        <taxon>Betaproteobacteria</taxon>
        <taxon>Burkholderiales</taxon>
        <taxon>Oxalobacteraceae</taxon>
        <taxon>Undibacterium</taxon>
    </lineage>
</organism>
<keyword evidence="1" id="KW-0472">Membrane</keyword>
<keyword evidence="3" id="KW-1185">Reference proteome</keyword>
<protein>
    <recommendedName>
        <fullName evidence="4">Tetratricopeptide repeat protein</fullName>
    </recommendedName>
</protein>
<dbReference type="Gene3D" id="1.25.40.10">
    <property type="entry name" value="Tetratricopeptide repeat domain"/>
    <property type="match status" value="1"/>
</dbReference>
<evidence type="ECO:0000313" key="3">
    <source>
        <dbReference type="Proteomes" id="UP000624279"/>
    </source>
</evidence>
<feature type="transmembrane region" description="Helical" evidence="1">
    <location>
        <begin position="30"/>
        <end position="50"/>
    </location>
</feature>
<dbReference type="Proteomes" id="UP000624279">
    <property type="component" value="Unassembled WGS sequence"/>
</dbReference>
<dbReference type="EMBL" id="JACOGA010000025">
    <property type="protein sequence ID" value="MBC3875836.1"/>
    <property type="molecule type" value="Genomic_DNA"/>
</dbReference>
<reference evidence="2 3" key="1">
    <citation type="submission" date="2020-08" db="EMBL/GenBank/DDBJ databases">
        <title>Novel species isolated from subtropical streams in China.</title>
        <authorList>
            <person name="Lu H."/>
        </authorList>
    </citation>
    <scope>NUCLEOTIDE SEQUENCE [LARGE SCALE GENOMIC DNA]</scope>
    <source>
        <strain evidence="2 3">LX15W</strain>
    </source>
</reference>
<dbReference type="SUPFAM" id="SSF48452">
    <property type="entry name" value="TPR-like"/>
    <property type="match status" value="1"/>
</dbReference>
<dbReference type="InterPro" id="IPR014562">
    <property type="entry name" value="UCP030959_TPR_rpt-cont"/>
</dbReference>
<evidence type="ECO:0000256" key="1">
    <source>
        <dbReference type="SAM" id="Phobius"/>
    </source>
</evidence>
<comment type="caution">
    <text evidence="2">The sequence shown here is derived from an EMBL/GenBank/DDBJ whole genome shotgun (WGS) entry which is preliminary data.</text>
</comment>
<name>A0ABR6YGZ8_9BURK</name>
<keyword evidence="1" id="KW-1133">Transmembrane helix</keyword>
<evidence type="ECO:0008006" key="4">
    <source>
        <dbReference type="Google" id="ProtNLM"/>
    </source>
</evidence>
<gene>
    <name evidence="2" type="ORF">H8K55_19765</name>
</gene>
<keyword evidence="1" id="KW-0812">Transmembrane</keyword>
<dbReference type="PIRSF" id="PIRSF030959">
    <property type="entry name" value="UCP030959"/>
    <property type="match status" value="1"/>
</dbReference>
<proteinExistence type="predicted"/>
<dbReference type="InterPro" id="IPR011990">
    <property type="entry name" value="TPR-like_helical_dom_sf"/>
</dbReference>
<evidence type="ECO:0000313" key="2">
    <source>
        <dbReference type="EMBL" id="MBC3875836.1"/>
    </source>
</evidence>
<dbReference type="RefSeq" id="WP_186943797.1">
    <property type="nucleotide sequence ID" value="NZ_JACOGA010000025.1"/>
</dbReference>
<sequence>MPYIGVSLHILVAIFFAVHAIRHGRELYWLMILFAFPLLGSVVYFFAIYLPDSRLQYGARKLTTATLKALDPGKELREAQQAFELTPSAQNQMRLAAAYLEAGDAQQAAQQYEACLQGPFANEREMLLGAARARLQNGQANAAIELLLKIRQHHADFRLEQVALLLAKSYALAGQHQAAGEEFNKATRDHGSVEAYVEHAIWALTQGDKNTALKQREQIEQMKKHWQSHHFSMHKDLLKRLDAAFAAVA</sequence>